<feature type="region of interest" description="Disordered" evidence="1">
    <location>
        <begin position="1"/>
        <end position="26"/>
    </location>
</feature>
<feature type="transmembrane region" description="Helical" evidence="2">
    <location>
        <begin position="33"/>
        <end position="53"/>
    </location>
</feature>
<keyword evidence="4" id="KW-1185">Reference proteome</keyword>
<gene>
    <name evidence="3" type="ORF">ACFOUW_22985</name>
</gene>
<sequence length="188" mass="19925">MGSQPPFDPTISLEPEPPAPAPPTPVRKTARTVGILLTVVGLLVVGGSTLLYVTGVLGADKPDAPVQAYVEAYGQQDCDRLWNQFTDRGKQQLVRQSMPNGTAPSEANPELKESYCSERFTDQLPVQLTSTSVDESPDRVNATVRATIQLGGGGGQSATIMTTTFQVAKVAGIWKIDSLRGGDALTRG</sequence>
<evidence type="ECO:0000313" key="4">
    <source>
        <dbReference type="Proteomes" id="UP001595699"/>
    </source>
</evidence>
<comment type="caution">
    <text evidence="3">The sequence shown here is derived from an EMBL/GenBank/DDBJ whole genome shotgun (WGS) entry which is preliminary data.</text>
</comment>
<dbReference type="InterPro" id="IPR032710">
    <property type="entry name" value="NTF2-like_dom_sf"/>
</dbReference>
<dbReference type="Proteomes" id="UP001595699">
    <property type="component" value="Unassembled WGS sequence"/>
</dbReference>
<dbReference type="RefSeq" id="WP_205118595.1">
    <property type="nucleotide sequence ID" value="NZ_JAFBCM010000001.1"/>
</dbReference>
<feature type="compositionally biased region" description="Pro residues" evidence="1">
    <location>
        <begin position="15"/>
        <end position="25"/>
    </location>
</feature>
<keyword evidence="2" id="KW-0812">Transmembrane</keyword>
<proteinExistence type="predicted"/>
<protein>
    <submittedName>
        <fullName evidence="3">Uncharacterized protein</fullName>
    </submittedName>
</protein>
<reference evidence="4" key="1">
    <citation type="journal article" date="2019" name="Int. J. Syst. Evol. Microbiol.">
        <title>The Global Catalogue of Microorganisms (GCM) 10K type strain sequencing project: providing services to taxonomists for standard genome sequencing and annotation.</title>
        <authorList>
            <consortium name="The Broad Institute Genomics Platform"/>
            <consortium name="The Broad Institute Genome Sequencing Center for Infectious Disease"/>
            <person name="Wu L."/>
            <person name="Ma J."/>
        </authorList>
    </citation>
    <scope>NUCLEOTIDE SEQUENCE [LARGE SCALE GENOMIC DNA]</scope>
    <source>
        <strain evidence="4">CGMCC 4.7241</strain>
    </source>
</reference>
<dbReference type="EMBL" id="JBHRZH010000020">
    <property type="protein sequence ID" value="MFC3763722.1"/>
    <property type="molecule type" value="Genomic_DNA"/>
</dbReference>
<accession>A0ABV7YGH7</accession>
<evidence type="ECO:0000313" key="3">
    <source>
        <dbReference type="EMBL" id="MFC3763722.1"/>
    </source>
</evidence>
<evidence type="ECO:0000256" key="1">
    <source>
        <dbReference type="SAM" id="MobiDB-lite"/>
    </source>
</evidence>
<organism evidence="3 4">
    <name type="scientific">Tenggerimyces flavus</name>
    <dbReference type="NCBI Taxonomy" id="1708749"/>
    <lineage>
        <taxon>Bacteria</taxon>
        <taxon>Bacillati</taxon>
        <taxon>Actinomycetota</taxon>
        <taxon>Actinomycetes</taxon>
        <taxon>Propionibacteriales</taxon>
        <taxon>Nocardioidaceae</taxon>
        <taxon>Tenggerimyces</taxon>
    </lineage>
</organism>
<dbReference type="SUPFAM" id="SSF54427">
    <property type="entry name" value="NTF2-like"/>
    <property type="match status" value="1"/>
</dbReference>
<name>A0ABV7YGH7_9ACTN</name>
<evidence type="ECO:0000256" key="2">
    <source>
        <dbReference type="SAM" id="Phobius"/>
    </source>
</evidence>
<keyword evidence="2" id="KW-1133">Transmembrane helix</keyword>
<keyword evidence="2" id="KW-0472">Membrane</keyword>